<dbReference type="InterPro" id="IPR008687">
    <property type="entry name" value="MobC"/>
</dbReference>
<dbReference type="AlphaFoldDB" id="A0A2X2YN11"/>
<reference evidence="2 3" key="1">
    <citation type="submission" date="2018-06" db="EMBL/GenBank/DDBJ databases">
        <authorList>
            <consortium name="Pathogen Informatics"/>
            <person name="Doyle S."/>
        </authorList>
    </citation>
    <scope>NUCLEOTIDE SEQUENCE [LARGE SCALE GENOMIC DNA]</scope>
    <source>
        <strain evidence="2 3">NCTC11820</strain>
    </source>
</reference>
<organism evidence="2 3">
    <name type="scientific">Mobiluncus curtisii</name>
    <dbReference type="NCBI Taxonomy" id="2051"/>
    <lineage>
        <taxon>Bacteria</taxon>
        <taxon>Bacillati</taxon>
        <taxon>Actinomycetota</taxon>
        <taxon>Actinomycetes</taxon>
        <taxon>Actinomycetales</taxon>
        <taxon>Actinomycetaceae</taxon>
        <taxon>Mobiluncus</taxon>
    </lineage>
</organism>
<dbReference type="RefSeq" id="WP_041797840.1">
    <property type="nucleotide sequence ID" value="NZ_CP068112.1"/>
</dbReference>
<accession>A0A2X2YN11</accession>
<gene>
    <name evidence="2" type="ORF">NCTC11820_00616</name>
</gene>
<dbReference type="EMBL" id="UASJ01000001">
    <property type="protein sequence ID" value="SQB64281.1"/>
    <property type="molecule type" value="Genomic_DNA"/>
</dbReference>
<protein>
    <submittedName>
        <fullName evidence="2">Bacterial mobilisation protein (MobC)</fullName>
    </submittedName>
</protein>
<dbReference type="Proteomes" id="UP000250245">
    <property type="component" value="Unassembled WGS sequence"/>
</dbReference>
<evidence type="ECO:0000313" key="3">
    <source>
        <dbReference type="Proteomes" id="UP000250245"/>
    </source>
</evidence>
<dbReference type="Pfam" id="PF05713">
    <property type="entry name" value="MobC"/>
    <property type="match status" value="1"/>
</dbReference>
<evidence type="ECO:0000313" key="2">
    <source>
        <dbReference type="EMBL" id="SQB64281.1"/>
    </source>
</evidence>
<sequence length="133" mass="14934">MDVPRDAGRNGRSVVRKTYVSPGEWDMIASRMHAVEQTNFSRFARVLLTNGKVRVSSSRALSEILTRLIAPIGNNINQIARQANTNDIATYAMVEETFRLMSEVQAVIERLEDDKDYGGNEDWPDTLNAESSD</sequence>
<name>A0A2X2YN11_9ACTO</name>
<proteinExistence type="predicted"/>
<evidence type="ECO:0000259" key="1">
    <source>
        <dbReference type="Pfam" id="PF05713"/>
    </source>
</evidence>
<dbReference type="GeneID" id="55564245"/>
<feature type="domain" description="Bacterial mobilisation" evidence="1">
    <location>
        <begin position="70"/>
        <end position="111"/>
    </location>
</feature>